<evidence type="ECO:0000313" key="7">
    <source>
        <dbReference type="Proteomes" id="UP000775213"/>
    </source>
</evidence>
<dbReference type="PANTHER" id="PTHR48047:SF45">
    <property type="entry name" value="SCOPOLETIN GLUCOSYLTRANSFERASE-LIKE"/>
    <property type="match status" value="1"/>
</dbReference>
<comment type="caution">
    <text evidence="6">The sequence shown here is derived from an EMBL/GenBank/DDBJ whole genome shotgun (WGS) entry which is preliminary data.</text>
</comment>
<accession>A0AAV7HA90</accession>
<evidence type="ECO:0000256" key="1">
    <source>
        <dbReference type="ARBA" id="ARBA00009995"/>
    </source>
</evidence>
<dbReference type="PROSITE" id="PS00375">
    <property type="entry name" value="UDPGT"/>
    <property type="match status" value="1"/>
</dbReference>
<keyword evidence="2 4" id="KW-0328">Glycosyltransferase</keyword>
<evidence type="ECO:0000256" key="4">
    <source>
        <dbReference type="RuleBase" id="RU003718"/>
    </source>
</evidence>
<dbReference type="EC" id="2.4.1.-" evidence="5"/>
<dbReference type="CDD" id="cd03784">
    <property type="entry name" value="GT1_Gtf-like"/>
    <property type="match status" value="1"/>
</dbReference>
<dbReference type="InterPro" id="IPR002213">
    <property type="entry name" value="UDP_glucos_trans"/>
</dbReference>
<comment type="similarity">
    <text evidence="1 4">Belongs to the UDP-glycosyltransferase family.</text>
</comment>
<dbReference type="PANTHER" id="PTHR48047">
    <property type="entry name" value="GLYCOSYLTRANSFERASE"/>
    <property type="match status" value="1"/>
</dbReference>
<dbReference type="InterPro" id="IPR035595">
    <property type="entry name" value="UDP_glycos_trans_CS"/>
</dbReference>
<reference evidence="6 7" key="1">
    <citation type="journal article" date="2021" name="Hortic Res">
        <title>Chromosome-scale assembly of the Dendrobium chrysotoxum genome enhances the understanding of orchid evolution.</title>
        <authorList>
            <person name="Zhang Y."/>
            <person name="Zhang G.Q."/>
            <person name="Zhang D."/>
            <person name="Liu X.D."/>
            <person name="Xu X.Y."/>
            <person name="Sun W.H."/>
            <person name="Yu X."/>
            <person name="Zhu X."/>
            <person name="Wang Z.W."/>
            <person name="Zhao X."/>
            <person name="Zhong W.Y."/>
            <person name="Chen H."/>
            <person name="Yin W.L."/>
            <person name="Huang T."/>
            <person name="Niu S.C."/>
            <person name="Liu Z.J."/>
        </authorList>
    </citation>
    <scope>NUCLEOTIDE SEQUENCE [LARGE SCALE GENOMIC DNA]</scope>
    <source>
        <strain evidence="6">Lindl</strain>
    </source>
</reference>
<organism evidence="6 7">
    <name type="scientific">Dendrobium chrysotoxum</name>
    <name type="common">Orchid</name>
    <dbReference type="NCBI Taxonomy" id="161865"/>
    <lineage>
        <taxon>Eukaryota</taxon>
        <taxon>Viridiplantae</taxon>
        <taxon>Streptophyta</taxon>
        <taxon>Embryophyta</taxon>
        <taxon>Tracheophyta</taxon>
        <taxon>Spermatophyta</taxon>
        <taxon>Magnoliopsida</taxon>
        <taxon>Liliopsida</taxon>
        <taxon>Asparagales</taxon>
        <taxon>Orchidaceae</taxon>
        <taxon>Epidendroideae</taxon>
        <taxon>Malaxideae</taxon>
        <taxon>Dendrobiinae</taxon>
        <taxon>Dendrobium</taxon>
    </lineage>
</organism>
<proteinExistence type="inferred from homology"/>
<gene>
    <name evidence="6" type="ORF">IEQ34_007204</name>
</gene>
<protein>
    <recommendedName>
        <fullName evidence="5">Glycosyltransferase</fullName>
        <ecNumber evidence="5">2.4.1.-</ecNumber>
    </recommendedName>
</protein>
<keyword evidence="7" id="KW-1185">Reference proteome</keyword>
<sequence>MCSEANNLHMLFFPLMAQGHMLPMVDMAKIFAAHGARVTILTTPVNATIIRPNIDDSVHLHIIPFPTAEFGLPDGCENNSFILSDDLRINLMKANYSLRQPFDLVLTDLNPDCVVTDLFLPWTYDVAIARGILRLAFHGSSNFSACVMSALHQCRLPADKVESFILPGLPYRIEMLKTQIIDFNKLAGTPMVFIMETLKEAAEVEVKNYGTLVNSFYELESEYADLHRERVGRMWTVGPVSLCNKDVINKSTRGGEYPASVNECLKWLDKRPTGSVVYMCFGSGSFFSIEQLREMALGLEASRHPFVWVMRNEGNDWIPKGYEERIKDVGLLIRGWAPQLVMLNHDAVGGFVTHCGWNSSLEGISAGLPMVTWPLFADQFCNEKLLVEILKIGVMVGSKVNTFNMETRPIVKAAVVETAVRRLMGDGMEANERRRRAKQLGEMANRAVDKGGSSYEQIKNLMNELIDRKKCV</sequence>
<dbReference type="GO" id="GO:0035251">
    <property type="term" value="F:UDP-glucosyltransferase activity"/>
    <property type="evidence" value="ECO:0007669"/>
    <property type="project" value="TreeGrafter"/>
</dbReference>
<evidence type="ECO:0000256" key="3">
    <source>
        <dbReference type="ARBA" id="ARBA00022679"/>
    </source>
</evidence>
<name>A0AAV7HA90_DENCH</name>
<evidence type="ECO:0000313" key="6">
    <source>
        <dbReference type="EMBL" id="KAH0464418.1"/>
    </source>
</evidence>
<evidence type="ECO:0000256" key="2">
    <source>
        <dbReference type="ARBA" id="ARBA00022676"/>
    </source>
</evidence>
<dbReference type="EMBL" id="JAGFBR010000007">
    <property type="protein sequence ID" value="KAH0464418.1"/>
    <property type="molecule type" value="Genomic_DNA"/>
</dbReference>
<dbReference type="FunFam" id="3.40.50.2000:FF:000047">
    <property type="entry name" value="Glycosyltransferase"/>
    <property type="match status" value="1"/>
</dbReference>
<dbReference type="Pfam" id="PF00201">
    <property type="entry name" value="UDPGT"/>
    <property type="match status" value="1"/>
</dbReference>
<dbReference type="SUPFAM" id="SSF53756">
    <property type="entry name" value="UDP-Glycosyltransferase/glycogen phosphorylase"/>
    <property type="match status" value="1"/>
</dbReference>
<evidence type="ECO:0000256" key="5">
    <source>
        <dbReference type="RuleBase" id="RU362057"/>
    </source>
</evidence>
<keyword evidence="3 4" id="KW-0808">Transferase</keyword>
<dbReference type="Proteomes" id="UP000775213">
    <property type="component" value="Unassembled WGS sequence"/>
</dbReference>
<dbReference type="AlphaFoldDB" id="A0AAV7HA90"/>
<dbReference type="Gene3D" id="3.40.50.2000">
    <property type="entry name" value="Glycogen Phosphorylase B"/>
    <property type="match status" value="2"/>
</dbReference>